<feature type="region of interest" description="Disordered" evidence="1">
    <location>
        <begin position="1"/>
        <end position="134"/>
    </location>
</feature>
<feature type="region of interest" description="Disordered" evidence="1">
    <location>
        <begin position="877"/>
        <end position="1262"/>
    </location>
</feature>
<dbReference type="GeneTree" id="ENSGT00940000156098"/>
<feature type="compositionally biased region" description="Polar residues" evidence="1">
    <location>
        <begin position="721"/>
        <end position="731"/>
    </location>
</feature>
<dbReference type="Gene3D" id="1.20.58.1540">
    <property type="entry name" value="Actin interacting protein 3, C-terminal domain"/>
    <property type="match status" value="1"/>
</dbReference>
<feature type="compositionally biased region" description="Polar residues" evidence="1">
    <location>
        <begin position="1428"/>
        <end position="1439"/>
    </location>
</feature>
<proteinExistence type="predicted"/>
<name>A0A8C8H9J9_ONCTS</name>
<feature type="compositionally biased region" description="Basic and acidic residues" evidence="1">
    <location>
        <begin position="732"/>
        <end position="745"/>
    </location>
</feature>
<feature type="compositionally biased region" description="Polar residues" evidence="1">
    <location>
        <begin position="353"/>
        <end position="375"/>
    </location>
</feature>
<feature type="compositionally biased region" description="Basic and acidic residues" evidence="1">
    <location>
        <begin position="85"/>
        <end position="94"/>
    </location>
</feature>
<dbReference type="GO" id="GO:0005737">
    <property type="term" value="C:cytoplasm"/>
    <property type="evidence" value="ECO:0007669"/>
    <property type="project" value="TreeGrafter"/>
</dbReference>
<gene>
    <name evidence="2" type="primary">si:ch211-207d6.2</name>
</gene>
<reference evidence="2" key="1">
    <citation type="submission" date="2025-08" db="UniProtKB">
        <authorList>
            <consortium name="Ensembl"/>
        </authorList>
    </citation>
    <scope>IDENTIFICATION</scope>
</reference>
<dbReference type="InterPro" id="IPR051825">
    <property type="entry name" value="SRCIN1"/>
</dbReference>
<dbReference type="Proteomes" id="UP000694402">
    <property type="component" value="Unassembled WGS sequence"/>
</dbReference>
<keyword evidence="3" id="KW-1185">Reference proteome</keyword>
<feature type="compositionally biased region" description="Polar residues" evidence="1">
    <location>
        <begin position="1339"/>
        <end position="1348"/>
    </location>
</feature>
<feature type="compositionally biased region" description="Basic and acidic residues" evidence="1">
    <location>
        <begin position="1138"/>
        <end position="1165"/>
    </location>
</feature>
<feature type="compositionally biased region" description="Low complexity" evidence="1">
    <location>
        <begin position="1308"/>
        <end position="1324"/>
    </location>
</feature>
<feature type="compositionally biased region" description="Polar residues" evidence="1">
    <location>
        <begin position="57"/>
        <end position="84"/>
    </location>
</feature>
<feature type="compositionally biased region" description="Polar residues" evidence="1">
    <location>
        <begin position="1502"/>
        <end position="1521"/>
    </location>
</feature>
<feature type="region of interest" description="Disordered" evidence="1">
    <location>
        <begin position="721"/>
        <end position="745"/>
    </location>
</feature>
<evidence type="ECO:0000313" key="3">
    <source>
        <dbReference type="Proteomes" id="UP000694402"/>
    </source>
</evidence>
<feature type="compositionally biased region" description="Pro residues" evidence="1">
    <location>
        <begin position="896"/>
        <end position="908"/>
    </location>
</feature>
<feature type="compositionally biased region" description="Polar residues" evidence="1">
    <location>
        <begin position="1376"/>
        <end position="1388"/>
    </location>
</feature>
<feature type="compositionally biased region" description="Low complexity" evidence="1">
    <location>
        <begin position="991"/>
        <end position="1005"/>
    </location>
</feature>
<feature type="compositionally biased region" description="Basic and acidic residues" evidence="1">
    <location>
        <begin position="415"/>
        <end position="424"/>
    </location>
</feature>
<feature type="region of interest" description="Disordered" evidence="1">
    <location>
        <begin position="1285"/>
        <end position="1357"/>
    </location>
</feature>
<protein>
    <recommendedName>
        <fullName evidence="4">Sickle tail protein homolog</fullName>
    </recommendedName>
</protein>
<accession>A0A8C8H9J9</accession>
<feature type="compositionally biased region" description="Pro residues" evidence="1">
    <location>
        <begin position="1082"/>
        <end position="1105"/>
    </location>
</feature>
<feature type="compositionally biased region" description="Basic and acidic residues" evidence="1">
    <location>
        <begin position="1020"/>
        <end position="1035"/>
    </location>
</feature>
<feature type="region of interest" description="Disordered" evidence="1">
    <location>
        <begin position="1372"/>
        <end position="1527"/>
    </location>
</feature>
<evidence type="ECO:0000256" key="1">
    <source>
        <dbReference type="SAM" id="MobiDB-lite"/>
    </source>
</evidence>
<feature type="compositionally biased region" description="Low complexity" evidence="1">
    <location>
        <begin position="1389"/>
        <end position="1409"/>
    </location>
</feature>
<dbReference type="PANTHER" id="PTHR22741">
    <property type="entry name" value="P140CAP/SNIP-RELATED"/>
    <property type="match status" value="1"/>
</dbReference>
<reference evidence="2" key="2">
    <citation type="submission" date="2025-09" db="UniProtKB">
        <authorList>
            <consortium name="Ensembl"/>
        </authorList>
    </citation>
    <scope>IDENTIFICATION</scope>
</reference>
<feature type="compositionally biased region" description="Acidic residues" evidence="1">
    <location>
        <begin position="1244"/>
        <end position="1258"/>
    </location>
</feature>
<feature type="region of interest" description="Disordered" evidence="1">
    <location>
        <begin position="505"/>
        <end position="537"/>
    </location>
</feature>
<feature type="compositionally biased region" description="Polar residues" evidence="1">
    <location>
        <begin position="1038"/>
        <end position="1050"/>
    </location>
</feature>
<feature type="compositionally biased region" description="Polar residues" evidence="1">
    <location>
        <begin position="397"/>
        <end position="411"/>
    </location>
</feature>
<sequence length="1527" mass="166227">MTSKSSRLGRPSSAGSKQPSQRKDCPVGNRSCMLRVGERLMRAGSEGNLHVVRPKPVQQTPLEEGHQQSSSITPKELGNNNQRDSSPEDVERFHRQQTVENQNHHSEPRSPSTVPRRYTIGGQGPRSARDPLTMQHADVERKKEVFLEHLKQRYPHHAAVIMGHQDRLRDHVRSPQHSASPPPSIGEQLEHLSLESLETMSEGDGPAVFTRGCQARASLPVVRSANQTRDRSLGVLYLQYAEETKQIRMPNEITSIDTIRALFVSAFPQQLTIKMLESPSVAVYIKDETRNMYHELTDVRNITSRCCLKVYHKDPAHAFNRSNARPNNAEGRIPREILYGSHSPVHTLQSTCSPVHSIQGSMSPPTVRSMPSSPSRIPYGHRSGGGVPGSATLPRASMSSGPPSRSVTPSPSAILERRDVKPDEDLSSTSMALVRADGLYVNVIDPYTVQEGRLSIASSQGGGHMGDMVDIGGGSLHRALVKSPASYTENPEQQHSLYRQKSRRYGESQGLPPLGTKTPPPSPHRLNDNHGPVASERGSPICRSLRKESNGNTVEVVNKTRGSVSSVSSSPVFVELPSGHYGDRLFQGHFTPNDPQTSERMKAMEQQIASLAGLVQHALAIGPAEIDRMTASPFHVNNSAGESPVPASRTPALLADGFNSLVPQAPSPDSTLQVTLTTVRRNVTDLRQQLHQLRQLQMQNQDSVKGMLKRAEEELAEVMSETLQRQQQETEPGQRQRTTVDEERRKYQAMEERVLAQLRELEEYVDRLRRDSSSGKGQLSITLRDVEEGAVNLRRVGEALAGLKGEFPSLHGKMRTVLRVEVEAVRFLKEEPHKMDSMLKRVKALTEALSGLRRCVTENHPHNPEPGAATAEGGVEPAIAQSDPPRKNLPTMESPKPQPRPSVRPPQPQVKNPAGRPDTVPTSPDIVHRVKSSPVNMHSCQHSAALPHHPSPPLTSTHGRDSPTVAKVSPRSRENSPALQKRIVPWCGDGPAPTASSTETTSQPPGSEEIHTNRGSIKHIVMDVETAEREQDLEGGRSPQNSAATSSGSEFEQILQEAQASLMKAIPDLEVTETGRREAQSSPPPLAPDQPSLPDPEIPLNPPLPDEVDAPQPTEASLPEPTQAADVAAEVTVQVSPERPHKSMVEKPRRPSVEREMKNSPEKSGKSLPPPPPRRFFPSLSGPGLTTGRSGEVIFTTRKEATTTQDDEEAVVPQPSPKPTRQPPEVKPKPQTTPVFIASAEPGEKEDEEEEDDDEEEDKFMKELQVFQKYTLRDVSTKCVIDLTSTASQVRQIEPELSLSPKDPKNTSGSPSSSQMSLSVSAKSWQQPAGSADKPGGKTQKQFPQANRSAEKAGGDSNHYFLALPASKIPAFCHNSGKNMSLPGPNTVSNPIKSPSSSPSSSHKSFIPSLNLSRLVPPSPSLNDRRQNLSLSSQTQNGRPSPFSHCSSSSSSSTSPSSNSSSLSPTSTSSTSSSPPSPSLLSPTAMSQGVRSIHRIAHIPSFTGQKMQGGYSSKTTHTPAASLSKDI</sequence>
<evidence type="ECO:0000313" key="2">
    <source>
        <dbReference type="Ensembl" id="ENSOTSP00005061571.1"/>
    </source>
</evidence>
<feature type="region of interest" description="Disordered" evidence="1">
    <location>
        <begin position="353"/>
        <end position="427"/>
    </location>
</feature>
<feature type="compositionally biased region" description="Low complexity" evidence="1">
    <location>
        <begin position="1440"/>
        <end position="1484"/>
    </location>
</feature>
<dbReference type="PANTHER" id="PTHR22741:SF11">
    <property type="entry name" value="SICKLE TAIL PROTEIN HOMOLOG"/>
    <property type="match status" value="1"/>
</dbReference>
<organism evidence="2 3">
    <name type="scientific">Oncorhynchus tshawytscha</name>
    <name type="common">Chinook salmon</name>
    <name type="synonym">Salmo tshawytscha</name>
    <dbReference type="NCBI Taxonomy" id="74940"/>
    <lineage>
        <taxon>Eukaryota</taxon>
        <taxon>Metazoa</taxon>
        <taxon>Chordata</taxon>
        <taxon>Craniata</taxon>
        <taxon>Vertebrata</taxon>
        <taxon>Euteleostomi</taxon>
        <taxon>Actinopterygii</taxon>
        <taxon>Neopterygii</taxon>
        <taxon>Teleostei</taxon>
        <taxon>Protacanthopterygii</taxon>
        <taxon>Salmoniformes</taxon>
        <taxon>Salmonidae</taxon>
        <taxon>Salmoninae</taxon>
        <taxon>Oncorhynchus</taxon>
    </lineage>
</organism>
<dbReference type="Ensembl" id="ENSOTST00005066982.2">
    <property type="protein sequence ID" value="ENSOTSP00005061571.1"/>
    <property type="gene ID" value="ENSOTSG00005029553.2"/>
</dbReference>
<evidence type="ECO:0008006" key="4">
    <source>
        <dbReference type="Google" id="ProtNLM"/>
    </source>
</evidence>